<dbReference type="Pfam" id="PF03140">
    <property type="entry name" value="DUF247"/>
    <property type="match status" value="1"/>
</dbReference>
<accession>A0A1S3BBL9</accession>
<organism evidence="2 3">
    <name type="scientific">Cucumis melo</name>
    <name type="common">Muskmelon</name>
    <dbReference type="NCBI Taxonomy" id="3656"/>
    <lineage>
        <taxon>Eukaryota</taxon>
        <taxon>Viridiplantae</taxon>
        <taxon>Streptophyta</taxon>
        <taxon>Embryophyta</taxon>
        <taxon>Tracheophyta</taxon>
        <taxon>Spermatophyta</taxon>
        <taxon>Magnoliopsida</taxon>
        <taxon>eudicotyledons</taxon>
        <taxon>Gunneridae</taxon>
        <taxon>Pentapetalae</taxon>
        <taxon>rosids</taxon>
        <taxon>fabids</taxon>
        <taxon>Cucurbitales</taxon>
        <taxon>Cucurbitaceae</taxon>
        <taxon>Benincaseae</taxon>
        <taxon>Cucumis</taxon>
    </lineage>
</organism>
<name>A0A1S3BBL9_CUCME</name>
<dbReference type="RefSeq" id="XP_008445188.2">
    <property type="nucleotide sequence ID" value="XM_008446966.3"/>
</dbReference>
<dbReference type="PANTHER" id="PTHR31170">
    <property type="entry name" value="BNAC04G53230D PROTEIN"/>
    <property type="match status" value="1"/>
</dbReference>
<proteinExistence type="predicted"/>
<dbReference type="InterPro" id="IPR004158">
    <property type="entry name" value="DUF247_pln"/>
</dbReference>
<sequence>MEENGQQEVHGVSNQKSNNMVEISVVDQQQLVCDNVVISIEKMLDQVPPTHENQCSIYRVPKQLREMNPKAYAPQLISIGPFHYHTHKNLIANEQYKLQGFINYLRRVYKMESLEQLVRTKSVEDLVKRAQSWVEEARNCYAETINMNDEDFIKMMLVDGCFIVEFFILDFEEYNESHESLFPQIENNVSMSFYKERIPDIDEDLIKLENQLPFFVLQHLFDLIPKHKDAPNCFKQLTYEYLTMGWLENYEPSDILSIKPKHFIDFLSFYLVPEHQYEHDQKSNDEEEWNIIIPPSITEICEAGVTIKKADKNTKCLLNIRFENGILEIPPLHIDDYFEPMMRNLLAFEHFPVEVKNTYVIPYLTFMDYLIITEKDVNLLVKEKIIINDIGGSDREVSQLFNNLCKFVSSSPNDNYFNDTSKALRDHCDRRWNKAKASLKHNYFNTPWAAISVSAATFLLVLTILQTIFSAISAFPKSKPSAP</sequence>
<keyword evidence="1" id="KW-1133">Transmembrane helix</keyword>
<keyword evidence="1" id="KW-0812">Transmembrane</keyword>
<dbReference type="InParanoid" id="A0A1S3BBL9"/>
<keyword evidence="1" id="KW-0472">Membrane</keyword>
<dbReference type="KEGG" id="cmo:103488293"/>
<dbReference type="GeneID" id="103488293"/>
<evidence type="ECO:0000256" key="1">
    <source>
        <dbReference type="SAM" id="Phobius"/>
    </source>
</evidence>
<reference evidence="3" key="1">
    <citation type="submission" date="2025-08" db="UniProtKB">
        <authorList>
            <consortium name="RefSeq"/>
        </authorList>
    </citation>
    <scope>IDENTIFICATION</scope>
    <source>
        <tissue evidence="3">Stem</tissue>
    </source>
</reference>
<dbReference type="PANTHER" id="PTHR31170:SF20">
    <property type="entry name" value="DUF247 DOMAIN PROTEIN"/>
    <property type="match status" value="1"/>
</dbReference>
<dbReference type="eggNOG" id="ENOG502RY48">
    <property type="taxonomic scope" value="Eukaryota"/>
</dbReference>
<feature type="transmembrane region" description="Helical" evidence="1">
    <location>
        <begin position="448"/>
        <end position="475"/>
    </location>
</feature>
<dbReference type="AlphaFoldDB" id="A0A1S3BBL9"/>
<gene>
    <name evidence="3" type="primary">LOC103488293</name>
</gene>
<protein>
    <submittedName>
        <fullName evidence="3">UPF0481 protein At3g47200-like</fullName>
    </submittedName>
</protein>
<evidence type="ECO:0000313" key="2">
    <source>
        <dbReference type="Proteomes" id="UP001652600"/>
    </source>
</evidence>
<evidence type="ECO:0000313" key="3">
    <source>
        <dbReference type="RefSeq" id="XP_008445188.2"/>
    </source>
</evidence>
<dbReference type="Proteomes" id="UP001652600">
    <property type="component" value="Chromosome 3"/>
</dbReference>
<keyword evidence="2" id="KW-1185">Reference proteome</keyword>
<dbReference type="FunCoup" id="A0A1S3BBL9">
    <property type="interactions" value="140"/>
</dbReference>